<dbReference type="PANTHER" id="PTHR33491">
    <property type="entry name" value="OSJNBA0016N04.9 PROTEIN"/>
    <property type="match status" value="1"/>
</dbReference>
<dbReference type="Pfam" id="PF13947">
    <property type="entry name" value="GUB_WAK_bind"/>
    <property type="match status" value="1"/>
</dbReference>
<proteinExistence type="predicted"/>
<dbReference type="Proteomes" id="UP001140206">
    <property type="component" value="Chromosome 2"/>
</dbReference>
<name>A0AAV8G4S9_9POAL</name>
<comment type="subcellular location">
    <subcellularLocation>
        <location evidence="1">Membrane</location>
        <topology evidence="1">Single-pass membrane protein</topology>
    </subcellularLocation>
</comment>
<sequence length="176" mass="18982">MKQFQLLLITMYISTAIGSLNTLPGCNDTCGAVSIPYPFGFSPGCYLPGFNLSCSNVNGTYQPFLSEYELVSIDLSSARARIKNTISSICHNPTGKITSHAGWVSLMYTPYRFSNTQNKVSLIGCETFAFVGIWQDSTWGFTGGCVSECPDLVGIENGTCSGIGCCQTTIPKGMNY</sequence>
<dbReference type="GO" id="GO:0030247">
    <property type="term" value="F:polysaccharide binding"/>
    <property type="evidence" value="ECO:0007669"/>
    <property type="project" value="InterPro"/>
</dbReference>
<evidence type="ECO:0000259" key="4">
    <source>
        <dbReference type="Pfam" id="PF13947"/>
    </source>
</evidence>
<dbReference type="InterPro" id="IPR025287">
    <property type="entry name" value="WAK_GUB"/>
</dbReference>
<dbReference type="GO" id="GO:0016301">
    <property type="term" value="F:kinase activity"/>
    <property type="evidence" value="ECO:0007669"/>
    <property type="project" value="UniProtKB-KW"/>
</dbReference>
<gene>
    <name evidence="5" type="ORF">LUZ62_049159</name>
</gene>
<feature type="signal peptide" evidence="3">
    <location>
        <begin position="1"/>
        <end position="18"/>
    </location>
</feature>
<protein>
    <submittedName>
        <fullName evidence="5">Wall-associated receptor kinase 2</fullName>
    </submittedName>
</protein>
<evidence type="ECO:0000256" key="3">
    <source>
        <dbReference type="SAM" id="SignalP"/>
    </source>
</evidence>
<keyword evidence="2 3" id="KW-0732">Signal</keyword>
<accession>A0AAV8G4S9</accession>
<comment type="caution">
    <text evidence="5">The sequence shown here is derived from an EMBL/GenBank/DDBJ whole genome shotgun (WGS) entry which is preliminary data.</text>
</comment>
<evidence type="ECO:0000313" key="6">
    <source>
        <dbReference type="Proteomes" id="UP001140206"/>
    </source>
</evidence>
<evidence type="ECO:0000256" key="1">
    <source>
        <dbReference type="ARBA" id="ARBA00004167"/>
    </source>
</evidence>
<reference evidence="5" key="1">
    <citation type="submission" date="2022-08" db="EMBL/GenBank/DDBJ databases">
        <authorList>
            <person name="Marques A."/>
        </authorList>
    </citation>
    <scope>NUCLEOTIDE SEQUENCE</scope>
    <source>
        <strain evidence="5">RhyPub2mFocal</strain>
        <tissue evidence="5">Leaves</tissue>
    </source>
</reference>
<keyword evidence="5" id="KW-0675">Receptor</keyword>
<dbReference type="AlphaFoldDB" id="A0AAV8G4S9"/>
<feature type="domain" description="Wall-associated receptor kinase galacturonan-binding" evidence="4">
    <location>
        <begin position="26"/>
        <end position="83"/>
    </location>
</feature>
<organism evidence="5 6">
    <name type="scientific">Rhynchospora pubera</name>
    <dbReference type="NCBI Taxonomy" id="906938"/>
    <lineage>
        <taxon>Eukaryota</taxon>
        <taxon>Viridiplantae</taxon>
        <taxon>Streptophyta</taxon>
        <taxon>Embryophyta</taxon>
        <taxon>Tracheophyta</taxon>
        <taxon>Spermatophyta</taxon>
        <taxon>Magnoliopsida</taxon>
        <taxon>Liliopsida</taxon>
        <taxon>Poales</taxon>
        <taxon>Cyperaceae</taxon>
        <taxon>Cyperoideae</taxon>
        <taxon>Rhynchosporeae</taxon>
        <taxon>Rhynchospora</taxon>
    </lineage>
</organism>
<keyword evidence="5" id="KW-0808">Transferase</keyword>
<dbReference type="GO" id="GO:0016020">
    <property type="term" value="C:membrane"/>
    <property type="evidence" value="ECO:0007669"/>
    <property type="project" value="UniProtKB-SubCell"/>
</dbReference>
<evidence type="ECO:0000313" key="5">
    <source>
        <dbReference type="EMBL" id="KAJ4797913.1"/>
    </source>
</evidence>
<keyword evidence="6" id="KW-1185">Reference proteome</keyword>
<feature type="chain" id="PRO_5043316946" evidence="3">
    <location>
        <begin position="19"/>
        <end position="176"/>
    </location>
</feature>
<evidence type="ECO:0000256" key="2">
    <source>
        <dbReference type="ARBA" id="ARBA00022729"/>
    </source>
</evidence>
<dbReference type="EMBL" id="JAMFTS010000002">
    <property type="protein sequence ID" value="KAJ4797913.1"/>
    <property type="molecule type" value="Genomic_DNA"/>
</dbReference>
<keyword evidence="5" id="KW-0418">Kinase</keyword>